<protein>
    <submittedName>
        <fullName evidence="1">Uncharacterized protein</fullName>
    </submittedName>
</protein>
<dbReference type="AlphaFoldDB" id="A0A6A4Z2K1"/>
<name>A0A6A4Z2K1_APHAT</name>
<comment type="caution">
    <text evidence="1">The sequence shown here is derived from an EMBL/GenBank/DDBJ whole genome shotgun (WGS) entry which is preliminary data.</text>
</comment>
<proteinExistence type="predicted"/>
<dbReference type="EMBL" id="VJMI01019826">
    <property type="protein sequence ID" value="KAF0706297.1"/>
    <property type="molecule type" value="Genomic_DNA"/>
</dbReference>
<reference evidence="1 2" key="1">
    <citation type="submission" date="2019-06" db="EMBL/GenBank/DDBJ databases">
        <title>Genomics analysis of Aphanomyces spp. identifies a new class of oomycete effector associated with host adaptation.</title>
        <authorList>
            <person name="Gaulin E."/>
        </authorList>
    </citation>
    <scope>NUCLEOTIDE SEQUENCE [LARGE SCALE GENOMIC DNA]</scope>
    <source>
        <strain evidence="1 2">E</strain>
    </source>
</reference>
<evidence type="ECO:0000313" key="2">
    <source>
        <dbReference type="Proteomes" id="UP000469452"/>
    </source>
</evidence>
<dbReference type="VEuPathDB" id="FungiDB:H257_16061"/>
<gene>
    <name evidence="1" type="ORF">AaE_014187</name>
</gene>
<accession>A0A6A4Z2K1</accession>
<evidence type="ECO:0000313" key="1">
    <source>
        <dbReference type="EMBL" id="KAF0706297.1"/>
    </source>
</evidence>
<sequence>MISTYLNKDLSRFLLHPPFLTRYFLPLPAKDTNVPEPPTLDGVHEDGLDAHGTTTYRILNEQARKQSSNPREISLTKGEASMTFTAAVWGPRGWYLPVHSIVQSHSHVVAYLPTCRLCAQHVVCHRDLDVQRTGGRVLPIHIGLAMEGSGVSVESLEAPRSRQLVVARHRGHRGAQRDRLALHGAVAALSPAAKEQSQHQRRIRCQATETVGVVRRQGGTAVGYHVGVAHCNLRPNDGSQHVLRGALWEETLDGVAVRAQLRRDRRVVHIPFG</sequence>
<dbReference type="Proteomes" id="UP000469452">
    <property type="component" value="Unassembled WGS sequence"/>
</dbReference>
<organism evidence="1 2">
    <name type="scientific">Aphanomyces astaci</name>
    <name type="common">Crayfish plague agent</name>
    <dbReference type="NCBI Taxonomy" id="112090"/>
    <lineage>
        <taxon>Eukaryota</taxon>
        <taxon>Sar</taxon>
        <taxon>Stramenopiles</taxon>
        <taxon>Oomycota</taxon>
        <taxon>Saprolegniomycetes</taxon>
        <taxon>Saprolegniales</taxon>
        <taxon>Verrucalvaceae</taxon>
        <taxon>Aphanomyces</taxon>
    </lineage>
</organism>